<dbReference type="GO" id="GO:0003677">
    <property type="term" value="F:DNA binding"/>
    <property type="evidence" value="ECO:0007669"/>
    <property type="project" value="UniProtKB-KW"/>
</dbReference>
<feature type="domain" description="HTH arsR-type" evidence="4">
    <location>
        <begin position="1"/>
        <end position="87"/>
    </location>
</feature>
<proteinExistence type="predicted"/>
<dbReference type="SUPFAM" id="SSF46785">
    <property type="entry name" value="Winged helix' DNA-binding domain"/>
    <property type="match status" value="1"/>
</dbReference>
<evidence type="ECO:0000256" key="2">
    <source>
        <dbReference type="ARBA" id="ARBA00023125"/>
    </source>
</evidence>
<dbReference type="NCBIfam" id="NF033788">
    <property type="entry name" value="HTH_metalloreg"/>
    <property type="match status" value="1"/>
</dbReference>
<dbReference type="InterPro" id="IPR036388">
    <property type="entry name" value="WH-like_DNA-bd_sf"/>
</dbReference>
<gene>
    <name evidence="5" type="ORF">B1812_12840</name>
</gene>
<dbReference type="InterPro" id="IPR051081">
    <property type="entry name" value="HTH_MetalResp_TranReg"/>
</dbReference>
<dbReference type="PRINTS" id="PR00778">
    <property type="entry name" value="HTHARSR"/>
</dbReference>
<evidence type="ECO:0000259" key="4">
    <source>
        <dbReference type="PROSITE" id="PS50987"/>
    </source>
</evidence>
<dbReference type="AlphaFoldDB" id="A0A1W6N198"/>
<reference evidence="5 6" key="1">
    <citation type="submission" date="2017-02" db="EMBL/GenBank/DDBJ databases">
        <authorList>
            <person name="Peterson S.W."/>
        </authorList>
    </citation>
    <scope>NUCLEOTIDE SEQUENCE [LARGE SCALE GENOMIC DNA]</scope>
    <source>
        <strain evidence="5 6">S285</strain>
    </source>
</reference>
<dbReference type="Pfam" id="PF01022">
    <property type="entry name" value="HTH_5"/>
    <property type="match status" value="1"/>
</dbReference>
<protein>
    <submittedName>
        <fullName evidence="5">Transcriptional regulator</fullName>
    </submittedName>
</protein>
<keyword evidence="2" id="KW-0238">DNA-binding</keyword>
<dbReference type="GO" id="GO:0003700">
    <property type="term" value="F:DNA-binding transcription factor activity"/>
    <property type="evidence" value="ECO:0007669"/>
    <property type="project" value="InterPro"/>
</dbReference>
<organism evidence="5 6">
    <name type="scientific">Methylocystis bryophila</name>
    <dbReference type="NCBI Taxonomy" id="655015"/>
    <lineage>
        <taxon>Bacteria</taxon>
        <taxon>Pseudomonadati</taxon>
        <taxon>Pseudomonadota</taxon>
        <taxon>Alphaproteobacteria</taxon>
        <taxon>Hyphomicrobiales</taxon>
        <taxon>Methylocystaceae</taxon>
        <taxon>Methylocystis</taxon>
    </lineage>
</organism>
<keyword evidence="6" id="KW-1185">Reference proteome</keyword>
<dbReference type="EMBL" id="CP019948">
    <property type="protein sequence ID" value="ARN83624.1"/>
    <property type="molecule type" value="Genomic_DNA"/>
</dbReference>
<dbReference type="STRING" id="655015.B1812_12840"/>
<dbReference type="PROSITE" id="PS50987">
    <property type="entry name" value="HTH_ARSR_2"/>
    <property type="match status" value="1"/>
</dbReference>
<dbReference type="SMART" id="SM00418">
    <property type="entry name" value="HTH_ARSR"/>
    <property type="match status" value="1"/>
</dbReference>
<keyword evidence="1" id="KW-0805">Transcription regulation</keyword>
<dbReference type="Proteomes" id="UP000193978">
    <property type="component" value="Chromosome"/>
</dbReference>
<name>A0A1W6N198_9HYPH</name>
<dbReference type="Gene3D" id="1.10.10.10">
    <property type="entry name" value="Winged helix-like DNA-binding domain superfamily/Winged helix DNA-binding domain"/>
    <property type="match status" value="1"/>
</dbReference>
<dbReference type="KEGG" id="mbry:B1812_12840"/>
<evidence type="ECO:0000313" key="5">
    <source>
        <dbReference type="EMBL" id="ARN83624.1"/>
    </source>
</evidence>
<evidence type="ECO:0000313" key="6">
    <source>
        <dbReference type="Proteomes" id="UP000193978"/>
    </source>
</evidence>
<dbReference type="InterPro" id="IPR036390">
    <property type="entry name" value="WH_DNA-bd_sf"/>
</dbReference>
<sequence length="106" mass="12132">MIETLSALAEPNRLQIVELLRVGPSPVAEICARIPLGQPQVSKHLRVLRNAGLVHVQPRGQQRFYALNAVPLRELDEWLERFRDIWGARFDQLDALLLEMQKGKVK</sequence>
<dbReference type="InterPro" id="IPR001845">
    <property type="entry name" value="HTH_ArsR_DNA-bd_dom"/>
</dbReference>
<keyword evidence="3" id="KW-0804">Transcription</keyword>
<dbReference type="InterPro" id="IPR011991">
    <property type="entry name" value="ArsR-like_HTH"/>
</dbReference>
<dbReference type="PANTHER" id="PTHR33154:SF33">
    <property type="entry name" value="TRANSCRIPTIONAL REPRESSOR SDPR"/>
    <property type="match status" value="1"/>
</dbReference>
<evidence type="ECO:0000256" key="3">
    <source>
        <dbReference type="ARBA" id="ARBA00023163"/>
    </source>
</evidence>
<evidence type="ECO:0000256" key="1">
    <source>
        <dbReference type="ARBA" id="ARBA00023015"/>
    </source>
</evidence>
<dbReference type="PANTHER" id="PTHR33154">
    <property type="entry name" value="TRANSCRIPTIONAL REGULATOR, ARSR FAMILY"/>
    <property type="match status" value="1"/>
</dbReference>
<dbReference type="CDD" id="cd00090">
    <property type="entry name" value="HTH_ARSR"/>
    <property type="match status" value="1"/>
</dbReference>
<accession>A0A1W6N198</accession>